<keyword evidence="4 6" id="KW-1133">Transmembrane helix</keyword>
<feature type="transmembrane region" description="Helical" evidence="6">
    <location>
        <begin position="432"/>
        <end position="452"/>
    </location>
</feature>
<dbReference type="PANTHER" id="PTHR43791:SF103">
    <property type="entry name" value="MAJOR FACILITATOR SUPERFAMILY (MFS) PROFILE DOMAIN-CONTAINING PROTEIN-RELATED"/>
    <property type="match status" value="1"/>
</dbReference>
<dbReference type="SUPFAM" id="SSF103473">
    <property type="entry name" value="MFS general substrate transporter"/>
    <property type="match status" value="1"/>
</dbReference>
<dbReference type="InterPro" id="IPR011701">
    <property type="entry name" value="MFS"/>
</dbReference>
<feature type="transmembrane region" description="Helical" evidence="6">
    <location>
        <begin position="141"/>
        <end position="160"/>
    </location>
</feature>
<evidence type="ECO:0000256" key="5">
    <source>
        <dbReference type="ARBA" id="ARBA00023136"/>
    </source>
</evidence>
<dbReference type="InterPro" id="IPR036259">
    <property type="entry name" value="MFS_trans_sf"/>
</dbReference>
<reference evidence="7 8" key="2">
    <citation type="submission" date="2024-01" db="EMBL/GenBank/DDBJ databases">
        <title>Comparative genomics of Cryptococcus and Kwoniella reveals pathogenesis evolution and contrasting modes of karyotype evolution via chromosome fusion or intercentromeric recombination.</title>
        <authorList>
            <person name="Coelho M.A."/>
            <person name="David-Palma M."/>
            <person name="Shea T."/>
            <person name="Bowers K."/>
            <person name="Mcginley-Smith S."/>
            <person name="Mohammad A.W."/>
            <person name="Gnirke A."/>
            <person name="Yurkov A.M."/>
            <person name="Nowrousian M."/>
            <person name="Sun S."/>
            <person name="Cuomo C.A."/>
            <person name="Heitman J."/>
        </authorList>
    </citation>
    <scope>NUCLEOTIDE SEQUENCE [LARGE SCALE GENOMIC DNA]</scope>
    <source>
        <strain evidence="7 8">IND107</strain>
    </source>
</reference>
<keyword evidence="5 6" id="KW-0472">Membrane</keyword>
<evidence type="ECO:0000313" key="7">
    <source>
        <dbReference type="EMBL" id="KAL0240283.1"/>
    </source>
</evidence>
<evidence type="ECO:0000256" key="2">
    <source>
        <dbReference type="ARBA" id="ARBA00022448"/>
    </source>
</evidence>
<keyword evidence="8" id="KW-1185">Reference proteome</keyword>
<evidence type="ECO:0000256" key="3">
    <source>
        <dbReference type="ARBA" id="ARBA00022692"/>
    </source>
</evidence>
<comment type="caution">
    <text evidence="7">The sequence shown here is derived from an EMBL/GenBank/DDBJ whole genome shotgun (WGS) entry which is preliminary data.</text>
</comment>
<accession>A0ABR3BHU5</accession>
<comment type="subcellular location">
    <subcellularLocation>
        <location evidence="1">Membrane</location>
        <topology evidence="1">Multi-pass membrane protein</topology>
    </subcellularLocation>
</comment>
<dbReference type="EMBL" id="ATAM02000014">
    <property type="protein sequence ID" value="KAL0240283.1"/>
    <property type="molecule type" value="Genomic_DNA"/>
</dbReference>
<feature type="transmembrane region" description="Helical" evidence="6">
    <location>
        <begin position="202"/>
        <end position="220"/>
    </location>
</feature>
<evidence type="ECO:0008006" key="9">
    <source>
        <dbReference type="Google" id="ProtNLM"/>
    </source>
</evidence>
<evidence type="ECO:0000313" key="8">
    <source>
        <dbReference type="Proteomes" id="UP000054399"/>
    </source>
</evidence>
<dbReference type="GeneID" id="91993385"/>
<evidence type="ECO:0000256" key="6">
    <source>
        <dbReference type="SAM" id="Phobius"/>
    </source>
</evidence>
<gene>
    <name evidence="7" type="ORF">I308_106530</name>
</gene>
<organism evidence="7 8">
    <name type="scientific">Cryptococcus tetragattii IND107</name>
    <dbReference type="NCBI Taxonomy" id="1296105"/>
    <lineage>
        <taxon>Eukaryota</taxon>
        <taxon>Fungi</taxon>
        <taxon>Dikarya</taxon>
        <taxon>Basidiomycota</taxon>
        <taxon>Agaricomycotina</taxon>
        <taxon>Tremellomycetes</taxon>
        <taxon>Tremellales</taxon>
        <taxon>Cryptococcaceae</taxon>
        <taxon>Cryptococcus</taxon>
        <taxon>Cryptococcus gattii species complex</taxon>
    </lineage>
</organism>
<keyword evidence="3 6" id="KW-0812">Transmembrane</keyword>
<proteinExistence type="predicted"/>
<dbReference type="RefSeq" id="XP_066610782.1">
    <property type="nucleotide sequence ID" value="XM_066760957.1"/>
</dbReference>
<evidence type="ECO:0000256" key="4">
    <source>
        <dbReference type="ARBA" id="ARBA00022989"/>
    </source>
</evidence>
<feature type="transmembrane region" description="Helical" evidence="6">
    <location>
        <begin position="116"/>
        <end position="134"/>
    </location>
</feature>
<evidence type="ECO:0000256" key="1">
    <source>
        <dbReference type="ARBA" id="ARBA00004141"/>
    </source>
</evidence>
<keyword evidence="2" id="KW-0813">Transport</keyword>
<feature type="transmembrane region" description="Helical" evidence="6">
    <location>
        <begin position="347"/>
        <end position="366"/>
    </location>
</feature>
<feature type="transmembrane region" description="Helical" evidence="6">
    <location>
        <begin position="464"/>
        <end position="485"/>
    </location>
</feature>
<sequence>MASRNSKAGEFADDSKEAIRNLPELNTGTNTNSRVLVTEADTDNTAKFYNEHKEAARPLTPEIVHALTRRNFWYLLCQTWWISFLIHLDESTLSQASTMGIFDDVNMTKKQYNDLFVLYYTGYLVGLWPGAWIAQRIGHKRFITGSLFIWALLVGVHPAVKTGQQLTAVRFLLGLTASQIVPSTTVLHQSFFPPKSSPWVQLLWWSAGSLANVLLTMVAYKLIIDEGNGVLVAGIASWKWMNIMCAIITFVIFAPLVIFLPNSPVDAKWLNTEQKVHTITMIRDTHSGIANSTFKWSQVQECFTDIKSWMFFFHMFWNEIPNNTSQQLPLIIVGFGFTPAESALLNIAKPLWGSVLVLITAAMMYGTKLGTGYVCAISYLPCTIGGIIELTAPWSNKVALVVGTQISSFKPSYLLGLTWAGTTTTGYTKKMCLMTTCVIAAAASNMIAPEFWQEKYQPRYRLPWAFMTAAWVICPLMCLLIRFYLKKENDRRDKLMAEQQLAEGEADKGLLAISGEDHEVLKIHVADLDLTDRENLKFRYPL</sequence>
<dbReference type="PANTHER" id="PTHR43791">
    <property type="entry name" value="PERMEASE-RELATED"/>
    <property type="match status" value="1"/>
</dbReference>
<protein>
    <recommendedName>
        <fullName evidence="9">Allantoate permease</fullName>
    </recommendedName>
</protein>
<reference evidence="8" key="1">
    <citation type="submission" date="2015-01" db="EMBL/GenBank/DDBJ databases">
        <title>The Genome Sequence of Cryptococcus gattii MMRL2647.</title>
        <authorList>
            <consortium name="The Broad Institute Genomics Platform"/>
            <person name="Cuomo C."/>
            <person name="Litvintseva A."/>
            <person name="Chen Y."/>
            <person name="Heitman J."/>
            <person name="Sun S."/>
            <person name="Springer D."/>
            <person name="Dromer F."/>
            <person name="Young S."/>
            <person name="Zeng Q."/>
            <person name="Gargeya S."/>
            <person name="Abouelleil A."/>
            <person name="Alvarado L."/>
            <person name="Chapman S.B."/>
            <person name="Gainer-Dewar J."/>
            <person name="Goldberg J."/>
            <person name="Griggs A."/>
            <person name="Gujja S."/>
            <person name="Hansen M."/>
            <person name="Howarth C."/>
            <person name="Imamovic A."/>
            <person name="Larimer J."/>
            <person name="Murphy C."/>
            <person name="Naylor J."/>
            <person name="Pearson M."/>
            <person name="Priest M."/>
            <person name="Roberts A."/>
            <person name="Saif S."/>
            <person name="Shea T."/>
            <person name="Sykes S."/>
            <person name="Wortman J."/>
            <person name="Nusbaum C."/>
            <person name="Birren B."/>
        </authorList>
    </citation>
    <scope>NUCLEOTIDE SEQUENCE [LARGE SCALE GENOMIC DNA]</scope>
    <source>
        <strain evidence="8">IND107</strain>
    </source>
</reference>
<feature type="transmembrane region" description="Helical" evidence="6">
    <location>
        <begin position="240"/>
        <end position="260"/>
    </location>
</feature>
<dbReference type="Proteomes" id="UP000054399">
    <property type="component" value="Unassembled WGS sequence"/>
</dbReference>
<dbReference type="Pfam" id="PF07690">
    <property type="entry name" value="MFS_1"/>
    <property type="match status" value="1"/>
</dbReference>
<dbReference type="Gene3D" id="1.20.1250.20">
    <property type="entry name" value="MFS general substrate transporter like domains"/>
    <property type="match status" value="1"/>
</dbReference>
<name>A0ABR3BHU5_9TREE</name>